<dbReference type="AlphaFoldDB" id="A0ABD3T3H5"/>
<dbReference type="EMBL" id="JBJQND010000019">
    <property type="protein sequence ID" value="KAL3831402.1"/>
    <property type="molecule type" value="Genomic_DNA"/>
</dbReference>
<name>A0ABD3T3H5_SINWO</name>
<keyword evidence="1" id="KW-1133">Transmembrane helix</keyword>
<evidence type="ECO:0000313" key="3">
    <source>
        <dbReference type="Proteomes" id="UP001634394"/>
    </source>
</evidence>
<evidence type="ECO:0000313" key="2">
    <source>
        <dbReference type="EMBL" id="KAL3831402.1"/>
    </source>
</evidence>
<protein>
    <submittedName>
        <fullName evidence="2">Uncharacterized protein</fullName>
    </submittedName>
</protein>
<gene>
    <name evidence="2" type="ORF">ACJMK2_023153</name>
</gene>
<dbReference type="Proteomes" id="UP001634394">
    <property type="component" value="Unassembled WGS sequence"/>
</dbReference>
<feature type="transmembrane region" description="Helical" evidence="1">
    <location>
        <begin position="20"/>
        <end position="50"/>
    </location>
</feature>
<comment type="caution">
    <text evidence="2">The sequence shown here is derived from an EMBL/GenBank/DDBJ whole genome shotgun (WGS) entry which is preliminary data.</text>
</comment>
<proteinExistence type="predicted"/>
<evidence type="ECO:0000256" key="1">
    <source>
        <dbReference type="SAM" id="Phobius"/>
    </source>
</evidence>
<accession>A0ABD3T3H5</accession>
<keyword evidence="1" id="KW-0812">Transmembrane</keyword>
<keyword evidence="1" id="KW-0472">Membrane</keyword>
<reference evidence="2 3" key="1">
    <citation type="submission" date="2024-11" db="EMBL/GenBank/DDBJ databases">
        <title>Chromosome-level genome assembly of the freshwater bivalve Anodonta woodiana.</title>
        <authorList>
            <person name="Chen X."/>
        </authorList>
    </citation>
    <scope>NUCLEOTIDE SEQUENCE [LARGE SCALE GENOMIC DNA]</scope>
    <source>
        <strain evidence="2">MN2024</strain>
        <tissue evidence="2">Gills</tissue>
    </source>
</reference>
<keyword evidence="3" id="KW-1185">Reference proteome</keyword>
<sequence>MVLVINRQTPVNCIISSTLYIYIVCVPVYVIPVITGVVGFIHVIGCIIWCQRRKIHITKTEQHNPQDECDPGLYLTPILLESPLSLPTRQEIKTGRSNIAENKTVDQSTRSVDMAQMLWKDGYEVVDASNDHPAITPALEESTENCNTPYGDTAGYLTVLARRETTV</sequence>
<organism evidence="2 3">
    <name type="scientific">Sinanodonta woodiana</name>
    <name type="common">Chinese pond mussel</name>
    <name type="synonym">Anodonta woodiana</name>
    <dbReference type="NCBI Taxonomy" id="1069815"/>
    <lineage>
        <taxon>Eukaryota</taxon>
        <taxon>Metazoa</taxon>
        <taxon>Spiralia</taxon>
        <taxon>Lophotrochozoa</taxon>
        <taxon>Mollusca</taxon>
        <taxon>Bivalvia</taxon>
        <taxon>Autobranchia</taxon>
        <taxon>Heteroconchia</taxon>
        <taxon>Palaeoheterodonta</taxon>
        <taxon>Unionida</taxon>
        <taxon>Unionoidea</taxon>
        <taxon>Unionidae</taxon>
        <taxon>Unioninae</taxon>
        <taxon>Sinanodonta</taxon>
    </lineage>
</organism>